<dbReference type="Gene3D" id="1.20.1600.10">
    <property type="entry name" value="Outer membrane efflux proteins (OEP)"/>
    <property type="match status" value="1"/>
</dbReference>
<keyword evidence="6" id="KW-1185">Reference proteome</keyword>
<reference evidence="5 6" key="1">
    <citation type="submission" date="2016-02" db="EMBL/GenBank/DDBJ databases">
        <authorList>
            <person name="Wen L."/>
            <person name="He K."/>
            <person name="Yang H."/>
        </authorList>
    </citation>
    <scope>NUCLEOTIDE SEQUENCE [LARGE SCALE GENOMIC DNA]</scope>
    <source>
        <strain evidence="5 6">TSA40</strain>
    </source>
</reference>
<dbReference type="InterPro" id="IPR010131">
    <property type="entry name" value="MdtP/NodT-like"/>
</dbReference>
<keyword evidence="2" id="KW-0812">Transmembrane</keyword>
<dbReference type="PROSITE" id="PS51724">
    <property type="entry name" value="SPOR"/>
    <property type="match status" value="2"/>
</dbReference>
<dbReference type="Pfam" id="PF02321">
    <property type="entry name" value="OEP"/>
    <property type="match status" value="2"/>
</dbReference>
<keyword evidence="2" id="KW-1134">Transmembrane beta strand</keyword>
<evidence type="ECO:0000313" key="6">
    <source>
        <dbReference type="Proteomes" id="UP000197535"/>
    </source>
</evidence>
<evidence type="ECO:0000256" key="2">
    <source>
        <dbReference type="RuleBase" id="RU362097"/>
    </source>
</evidence>
<dbReference type="InterPro" id="IPR003423">
    <property type="entry name" value="OMP_efflux"/>
</dbReference>
<dbReference type="NCBIfam" id="TIGR01845">
    <property type="entry name" value="outer_NodT"/>
    <property type="match status" value="1"/>
</dbReference>
<accession>A0A254TAP6</accession>
<dbReference type="GO" id="GO:0015562">
    <property type="term" value="F:efflux transmembrane transporter activity"/>
    <property type="evidence" value="ECO:0007669"/>
    <property type="project" value="InterPro"/>
</dbReference>
<dbReference type="Proteomes" id="UP000197535">
    <property type="component" value="Unassembled WGS sequence"/>
</dbReference>
<dbReference type="GO" id="GO:0042834">
    <property type="term" value="F:peptidoglycan binding"/>
    <property type="evidence" value="ECO:0007669"/>
    <property type="project" value="InterPro"/>
</dbReference>
<organism evidence="5 6">
    <name type="scientific">Noviherbaspirillum denitrificans</name>
    <dbReference type="NCBI Taxonomy" id="1968433"/>
    <lineage>
        <taxon>Bacteria</taxon>
        <taxon>Pseudomonadati</taxon>
        <taxon>Pseudomonadota</taxon>
        <taxon>Betaproteobacteria</taxon>
        <taxon>Burkholderiales</taxon>
        <taxon>Oxalobacteraceae</taxon>
        <taxon>Noviherbaspirillum</taxon>
    </lineage>
</organism>
<comment type="caution">
    <text evidence="5">The sequence shown here is derived from an EMBL/GenBank/DDBJ whole genome shotgun (WGS) entry which is preliminary data.</text>
</comment>
<dbReference type="InterPro" id="IPR036680">
    <property type="entry name" value="SPOR-like_sf"/>
</dbReference>
<evidence type="ECO:0000313" key="5">
    <source>
        <dbReference type="EMBL" id="OWW19704.1"/>
    </source>
</evidence>
<dbReference type="OrthoDB" id="9770517at2"/>
<proteinExistence type="inferred from homology"/>
<keyword evidence="2" id="KW-0472">Membrane</keyword>
<dbReference type="Gene3D" id="3.30.70.1070">
    <property type="entry name" value="Sporulation related repeat"/>
    <property type="match status" value="1"/>
</dbReference>
<feature type="domain" description="SPOR" evidence="4">
    <location>
        <begin position="681"/>
        <end position="762"/>
    </location>
</feature>
<keyword evidence="2" id="KW-0564">Palmitate</keyword>
<feature type="domain" description="SPOR" evidence="4">
    <location>
        <begin position="555"/>
        <end position="651"/>
    </location>
</feature>
<comment type="similarity">
    <text evidence="1 2">Belongs to the outer membrane factor (OMF) (TC 1.B.17) family.</text>
</comment>
<comment type="subcellular location">
    <subcellularLocation>
        <location evidence="2">Cell membrane</location>
        <topology evidence="2">Lipid-anchor</topology>
    </subcellularLocation>
</comment>
<dbReference type="SUPFAM" id="SSF56954">
    <property type="entry name" value="Outer membrane efflux proteins (OEP)"/>
    <property type="match status" value="1"/>
</dbReference>
<evidence type="ECO:0000256" key="1">
    <source>
        <dbReference type="ARBA" id="ARBA00007613"/>
    </source>
</evidence>
<dbReference type="PANTHER" id="PTHR30203:SF33">
    <property type="entry name" value="BLR4455 PROTEIN"/>
    <property type="match status" value="1"/>
</dbReference>
<dbReference type="AlphaFoldDB" id="A0A254TAP6"/>
<dbReference type="RefSeq" id="WP_088706610.1">
    <property type="nucleotide sequence ID" value="NZ_LSTO01000001.1"/>
</dbReference>
<dbReference type="GO" id="GO:0005886">
    <property type="term" value="C:plasma membrane"/>
    <property type="evidence" value="ECO:0007669"/>
    <property type="project" value="UniProtKB-SubCell"/>
</dbReference>
<dbReference type="Gene3D" id="2.20.200.10">
    <property type="entry name" value="Outer membrane efflux proteins (OEP)"/>
    <property type="match status" value="1"/>
</dbReference>
<dbReference type="InterPro" id="IPR007730">
    <property type="entry name" value="SPOR-like_dom"/>
</dbReference>
<sequence length="775" mass="83682">MRQTIFSRRALAGQFKPNTLHTILSIALAGITLAGCAVKRDRYDVPAVPIPATFPKAATLPLPAMAAPARSGSAPDAGTPAGNAVALDQALPQWWRLLGSTELNRLVDRALSGNQDLRIANLRIAQATARAKQAVSDQLPVITAPLQARREAPAGGIATVPAGGEVKSRDVYQIGLRGDWRVDVWGERAALAESTDLQLWRTVFQRDEVRRTLIANVVTGYIDYLSFNDRMEVARETDKAVSDMLESIAARLEKGDATVIDMEQQRAAVYSVKATIPALQQQRDEALNNLSFLLGAPPGSLKLTGKGLGSLSYPAVVPDVPSSLLLRRPDIRVMEARLLAADADLDVARARLLPPLDVTAQAGFGSLFVSQMFESHTLFWNVIANLSATIFDYGKRNREIDFAKALHEELVETYVRVIYSGIREVDDALNAIQLTRLRLDAQREAAEAARRSWEYSRESYQAGSVDHLLMLDAERTYHRNLDEQHNIDMLRYRALVSLFSALGGGLQAEGPLPGKGERPTASADAYPGFAVVLQPDSAPSRTQDGLGLSVSLGSTPESGTWLLELGSVADKLALATMWRDLKMRLPELMEQRILLPRKSGEAEKSGGGQEMPYQVFLAHFASSAEADAACSLLRQSQYRCKVVASGSIPTAANGAPSAPADEPYALRIAPELGLPAGGITAAARTVYAVEIGRSGSRQEAAALAESWKDKGYNAYVTPMTEDDGLPGFAVRFGQLQSEDQAVMLAQAFTEREGKPARSVRQSLSFAQGADGGLGQ</sequence>
<evidence type="ECO:0000259" key="4">
    <source>
        <dbReference type="PROSITE" id="PS51724"/>
    </source>
</evidence>
<dbReference type="EMBL" id="LSTO01000001">
    <property type="protein sequence ID" value="OWW19704.1"/>
    <property type="molecule type" value="Genomic_DNA"/>
</dbReference>
<protein>
    <recommendedName>
        <fullName evidence="4">SPOR domain-containing protein</fullName>
    </recommendedName>
</protein>
<dbReference type="PANTHER" id="PTHR30203">
    <property type="entry name" value="OUTER MEMBRANE CATION EFFLUX PROTEIN"/>
    <property type="match status" value="1"/>
</dbReference>
<name>A0A254TAP6_9BURK</name>
<feature type="region of interest" description="Disordered" evidence="3">
    <location>
        <begin position="753"/>
        <end position="775"/>
    </location>
</feature>
<keyword evidence="2" id="KW-0449">Lipoprotein</keyword>
<evidence type="ECO:0000256" key="3">
    <source>
        <dbReference type="SAM" id="MobiDB-lite"/>
    </source>
</evidence>
<gene>
    <name evidence="5" type="ORF">AYR66_09530</name>
</gene>